<keyword evidence="3" id="KW-1185">Reference proteome</keyword>
<evidence type="ECO:0000256" key="1">
    <source>
        <dbReference type="SAM" id="MobiDB-lite"/>
    </source>
</evidence>
<evidence type="ECO:0008006" key="4">
    <source>
        <dbReference type="Google" id="ProtNLM"/>
    </source>
</evidence>
<dbReference type="OrthoDB" id="5328412at2759"/>
<dbReference type="Gene3D" id="1.25.40.10">
    <property type="entry name" value="Tetratricopeptide repeat domain"/>
    <property type="match status" value="1"/>
</dbReference>
<gene>
    <name evidence="2" type="ORF">EI97DRAFT_84300</name>
</gene>
<dbReference type="Proteomes" id="UP000800097">
    <property type="component" value="Unassembled WGS sequence"/>
</dbReference>
<feature type="region of interest" description="Disordered" evidence="1">
    <location>
        <begin position="287"/>
        <end position="311"/>
    </location>
</feature>
<name>A0A6A6JH78_WESOR</name>
<proteinExistence type="predicted"/>
<dbReference type="GeneID" id="54556318"/>
<dbReference type="SUPFAM" id="SSF48452">
    <property type="entry name" value="TPR-like"/>
    <property type="match status" value="1"/>
</dbReference>
<reference evidence="2" key="1">
    <citation type="journal article" date="2020" name="Stud. Mycol.">
        <title>101 Dothideomycetes genomes: a test case for predicting lifestyles and emergence of pathogens.</title>
        <authorList>
            <person name="Haridas S."/>
            <person name="Albert R."/>
            <person name="Binder M."/>
            <person name="Bloem J."/>
            <person name="Labutti K."/>
            <person name="Salamov A."/>
            <person name="Andreopoulos B."/>
            <person name="Baker S."/>
            <person name="Barry K."/>
            <person name="Bills G."/>
            <person name="Bluhm B."/>
            <person name="Cannon C."/>
            <person name="Castanera R."/>
            <person name="Culley D."/>
            <person name="Daum C."/>
            <person name="Ezra D."/>
            <person name="Gonzalez J."/>
            <person name="Henrissat B."/>
            <person name="Kuo A."/>
            <person name="Liang C."/>
            <person name="Lipzen A."/>
            <person name="Lutzoni F."/>
            <person name="Magnuson J."/>
            <person name="Mondo S."/>
            <person name="Nolan M."/>
            <person name="Ohm R."/>
            <person name="Pangilinan J."/>
            <person name="Park H.-J."/>
            <person name="Ramirez L."/>
            <person name="Alfaro M."/>
            <person name="Sun H."/>
            <person name="Tritt A."/>
            <person name="Yoshinaga Y."/>
            <person name="Zwiers L.-H."/>
            <person name="Turgeon B."/>
            <person name="Goodwin S."/>
            <person name="Spatafora J."/>
            <person name="Crous P."/>
            <person name="Grigoriev I."/>
        </authorList>
    </citation>
    <scope>NUCLEOTIDE SEQUENCE</scope>
    <source>
        <strain evidence="2">CBS 379.55</strain>
    </source>
</reference>
<organism evidence="2 3">
    <name type="scientific">Westerdykella ornata</name>
    <dbReference type="NCBI Taxonomy" id="318751"/>
    <lineage>
        <taxon>Eukaryota</taxon>
        <taxon>Fungi</taxon>
        <taxon>Dikarya</taxon>
        <taxon>Ascomycota</taxon>
        <taxon>Pezizomycotina</taxon>
        <taxon>Dothideomycetes</taxon>
        <taxon>Pleosporomycetidae</taxon>
        <taxon>Pleosporales</taxon>
        <taxon>Sporormiaceae</taxon>
        <taxon>Westerdykella</taxon>
    </lineage>
</organism>
<dbReference type="InterPro" id="IPR011990">
    <property type="entry name" value="TPR-like_helical_dom_sf"/>
</dbReference>
<protein>
    <recommendedName>
        <fullName evidence="4">TPR-like protein</fullName>
    </recommendedName>
</protein>
<dbReference type="EMBL" id="ML986499">
    <property type="protein sequence ID" value="KAF2274996.1"/>
    <property type="molecule type" value="Genomic_DNA"/>
</dbReference>
<evidence type="ECO:0000313" key="3">
    <source>
        <dbReference type="Proteomes" id="UP000800097"/>
    </source>
</evidence>
<dbReference type="AlphaFoldDB" id="A0A6A6JH78"/>
<dbReference type="RefSeq" id="XP_033652535.1">
    <property type="nucleotide sequence ID" value="XM_033803143.1"/>
</dbReference>
<accession>A0A6A6JH78</accession>
<evidence type="ECO:0000313" key="2">
    <source>
        <dbReference type="EMBL" id="KAF2274996.1"/>
    </source>
</evidence>
<feature type="region of interest" description="Disordered" evidence="1">
    <location>
        <begin position="1"/>
        <end position="26"/>
    </location>
</feature>
<sequence>MPPKRKDLPKANPKTRAKLQEPQSESDFLEAADDFEQAAGKWRAGDAAKALRFYNRAIDTYNTGLQRYPTSFDLAYNKANLEYNMIQDEKIVPILGSRIDLLQETLRSHRFAMGLNPEIVEIVFNTGQVLTSLAEALLDTWDPEARATARQFLEEAVALFTKSLLKQQEEYEQMQTGIANAQASQEESARLVPSGDVRETGANYREPSSISSSVSEAPEEWATVVEPVTPDTILDTCTAQLGAYTTLLDLYSTSDYSSIELQASHILNTAQNTIPAYIDRTGTSAISTQHEEPAPGPVLSIGSPPSMEEHTSPKEDALLARANFYAALVEVKYRNDQCTTPEYASETENIYAPLLPTEDTGKLSLSQMNALSAYADALFNIASAISDSPRYTSSSQSFSQDLDIQWTTLTQAQTILTKLSTGPHASVLPFSQLSRIFLARGDTDLFRFRLSLLESAKPAWVKSKNVLVSNAGVFYRGARTYAEKAGVVDVHKTADAKAIVAEVLKEAVTGSGKKDERWKVRAEDVTRVLQQMVEEGVIDKENAEGVVGYL</sequence>